<feature type="compositionally biased region" description="Basic and acidic residues" evidence="7">
    <location>
        <begin position="238"/>
        <end position="250"/>
    </location>
</feature>
<dbReference type="PROSITE" id="PS50811">
    <property type="entry name" value="WRKY"/>
    <property type="match status" value="2"/>
</dbReference>
<evidence type="ECO:0000256" key="2">
    <source>
        <dbReference type="ARBA" id="ARBA00022737"/>
    </source>
</evidence>
<evidence type="ECO:0000259" key="8">
    <source>
        <dbReference type="PROSITE" id="PS50811"/>
    </source>
</evidence>
<dbReference type="InterPro" id="IPR003657">
    <property type="entry name" value="WRKY_dom"/>
</dbReference>
<dbReference type="GO" id="GO:0003700">
    <property type="term" value="F:DNA-binding transcription factor activity"/>
    <property type="evidence" value="ECO:0007669"/>
    <property type="project" value="InterPro"/>
</dbReference>
<keyword evidence="2" id="KW-0677">Repeat</keyword>
<dbReference type="Pfam" id="PF03106">
    <property type="entry name" value="WRKY"/>
    <property type="match status" value="2"/>
</dbReference>
<dbReference type="GO" id="GO:0043565">
    <property type="term" value="F:sequence-specific DNA binding"/>
    <property type="evidence" value="ECO:0007669"/>
    <property type="project" value="InterPro"/>
</dbReference>
<dbReference type="GO" id="GO:0005634">
    <property type="term" value="C:nucleus"/>
    <property type="evidence" value="ECO:0007669"/>
    <property type="project" value="UniProtKB-SubCell"/>
</dbReference>
<keyword evidence="4 9" id="KW-0238">DNA-binding</keyword>
<keyword evidence="3" id="KW-0805">Transcription regulation</keyword>
<evidence type="ECO:0000256" key="7">
    <source>
        <dbReference type="SAM" id="MobiDB-lite"/>
    </source>
</evidence>
<organism evidence="9 10">
    <name type="scientific">Macleaya cordata</name>
    <name type="common">Five-seeded plume-poppy</name>
    <name type="synonym">Bocconia cordata</name>
    <dbReference type="NCBI Taxonomy" id="56857"/>
    <lineage>
        <taxon>Eukaryota</taxon>
        <taxon>Viridiplantae</taxon>
        <taxon>Streptophyta</taxon>
        <taxon>Embryophyta</taxon>
        <taxon>Tracheophyta</taxon>
        <taxon>Spermatophyta</taxon>
        <taxon>Magnoliopsida</taxon>
        <taxon>Ranunculales</taxon>
        <taxon>Papaveraceae</taxon>
        <taxon>Papaveroideae</taxon>
        <taxon>Macleaya</taxon>
    </lineage>
</organism>
<evidence type="ECO:0000313" key="9">
    <source>
        <dbReference type="EMBL" id="OVA16849.1"/>
    </source>
</evidence>
<dbReference type="PANTHER" id="PTHR31221">
    <property type="entry name" value="WRKY TRANSCRIPTION FACTOR PROTEIN 1-RELATED"/>
    <property type="match status" value="1"/>
</dbReference>
<dbReference type="SMART" id="SM00774">
    <property type="entry name" value="WRKY"/>
    <property type="match status" value="2"/>
</dbReference>
<feature type="domain" description="WRKY" evidence="8">
    <location>
        <begin position="117"/>
        <end position="182"/>
    </location>
</feature>
<feature type="domain" description="WRKY" evidence="8">
    <location>
        <begin position="287"/>
        <end position="352"/>
    </location>
</feature>
<dbReference type="STRING" id="56857.A0A200R298"/>
<dbReference type="EMBL" id="MVGT01000480">
    <property type="protein sequence ID" value="OVA16849.1"/>
    <property type="molecule type" value="Genomic_DNA"/>
</dbReference>
<dbReference type="FunFam" id="2.20.25.80:FF:000006">
    <property type="entry name" value="WRKY transcription factor"/>
    <property type="match status" value="2"/>
</dbReference>
<evidence type="ECO:0000256" key="6">
    <source>
        <dbReference type="ARBA" id="ARBA00023242"/>
    </source>
</evidence>
<gene>
    <name evidence="9" type="ORF">BVC80_7665g1</name>
</gene>
<evidence type="ECO:0000256" key="4">
    <source>
        <dbReference type="ARBA" id="ARBA00023125"/>
    </source>
</evidence>
<evidence type="ECO:0000256" key="1">
    <source>
        <dbReference type="ARBA" id="ARBA00004123"/>
    </source>
</evidence>
<keyword evidence="5" id="KW-0804">Transcription</keyword>
<evidence type="ECO:0000256" key="3">
    <source>
        <dbReference type="ARBA" id="ARBA00023015"/>
    </source>
</evidence>
<evidence type="ECO:0000256" key="5">
    <source>
        <dbReference type="ARBA" id="ARBA00023163"/>
    </source>
</evidence>
<dbReference type="InterPro" id="IPR036576">
    <property type="entry name" value="WRKY_dom_sf"/>
</dbReference>
<keyword evidence="6" id="KW-0539">Nucleus</keyword>
<name>A0A200R298_MACCD</name>
<dbReference type="Gene3D" id="2.20.25.80">
    <property type="entry name" value="WRKY domain"/>
    <property type="match status" value="2"/>
</dbReference>
<dbReference type="InParanoid" id="A0A200R298"/>
<dbReference type="Proteomes" id="UP000195402">
    <property type="component" value="Unassembled WGS sequence"/>
</dbReference>
<dbReference type="OrthoDB" id="764896at2759"/>
<reference evidence="9 10" key="1">
    <citation type="journal article" date="2017" name="Mol. Plant">
        <title>The Genome of Medicinal Plant Macleaya cordata Provides New Insights into Benzylisoquinoline Alkaloids Metabolism.</title>
        <authorList>
            <person name="Liu X."/>
            <person name="Liu Y."/>
            <person name="Huang P."/>
            <person name="Ma Y."/>
            <person name="Qing Z."/>
            <person name="Tang Q."/>
            <person name="Cao H."/>
            <person name="Cheng P."/>
            <person name="Zheng Y."/>
            <person name="Yuan Z."/>
            <person name="Zhou Y."/>
            <person name="Liu J."/>
            <person name="Tang Z."/>
            <person name="Zhuo Y."/>
            <person name="Zhang Y."/>
            <person name="Yu L."/>
            <person name="Huang J."/>
            <person name="Yang P."/>
            <person name="Peng Q."/>
            <person name="Zhang J."/>
            <person name="Jiang W."/>
            <person name="Zhang Z."/>
            <person name="Lin K."/>
            <person name="Ro D.K."/>
            <person name="Chen X."/>
            <person name="Xiong X."/>
            <person name="Shang Y."/>
            <person name="Huang S."/>
            <person name="Zeng J."/>
        </authorList>
    </citation>
    <scope>NUCLEOTIDE SEQUENCE [LARGE SCALE GENOMIC DNA]</scope>
    <source>
        <strain evidence="10">cv. BLH2017</strain>
        <tissue evidence="9">Root</tissue>
    </source>
</reference>
<dbReference type="PANTHER" id="PTHR31221:SF322">
    <property type="entry name" value="WRKY TRANSCRIPTION FACTOR 3-RELATED"/>
    <property type="match status" value="1"/>
</dbReference>
<accession>A0A200R298</accession>
<dbReference type="InterPro" id="IPR044810">
    <property type="entry name" value="WRKY_plant"/>
</dbReference>
<keyword evidence="10" id="KW-1185">Reference proteome</keyword>
<dbReference type="FunCoup" id="A0A200R298">
    <property type="interactions" value="859"/>
</dbReference>
<proteinExistence type="predicted"/>
<feature type="compositionally biased region" description="Basic and acidic residues" evidence="7">
    <location>
        <begin position="400"/>
        <end position="409"/>
    </location>
</feature>
<feature type="region of interest" description="Disordered" evidence="7">
    <location>
        <begin position="377"/>
        <end position="409"/>
    </location>
</feature>
<feature type="compositionally biased region" description="Basic and acidic residues" evidence="7">
    <location>
        <begin position="214"/>
        <end position="226"/>
    </location>
</feature>
<dbReference type="OMA" id="KIECCDH"/>
<protein>
    <submittedName>
        <fullName evidence="9">DNA-binding WRKY</fullName>
    </submittedName>
</protein>
<sequence>MITPSLDSTEILSVGGLNVKPTSPTLPESLEKEQLGMSHEEVLETMTAQDHNQTQDGCPVSSMDLVPVSVTQSMSPTSCPVPPLQTLPPVPQDNNAFKLEIDEQKSFDQKVKPAHVVAKTPTPDGYNWRKYGQKRVKSTESNRSYYRCTYVNCHAKKKVERCDHSGRVVEIIYKGRHNHDPPRKTRSTKARRLISSAGPGGGSATIDRPLQKHKNSDPSKSRKEIRNVTPKQQLHSSSKYDENAKIKVEEQNDEPNPKRSKQLKSIAYSAPLFKTVKEPKIVVQAAGDVGISSDGYRWRKYGQKMVKGNPNPRSYYKCTSAGCPVRKHVERATEDTTAIIITYEGKHDHDMPVPKKRHGPPSTALLIAAAAAAMSSSSTQTQLNKSDAAANREPSTHWSMDMERGKGKLSSEKALDLGAEKVLESARTLLSIGIELKPY</sequence>
<dbReference type="SUPFAM" id="SSF118290">
    <property type="entry name" value="WRKY DNA-binding domain"/>
    <property type="match status" value="2"/>
</dbReference>
<evidence type="ECO:0000313" key="10">
    <source>
        <dbReference type="Proteomes" id="UP000195402"/>
    </source>
</evidence>
<comment type="caution">
    <text evidence="9">The sequence shown here is derived from an EMBL/GenBank/DDBJ whole genome shotgun (WGS) entry which is preliminary data.</text>
</comment>
<feature type="region of interest" description="Disordered" evidence="7">
    <location>
        <begin position="173"/>
        <end position="262"/>
    </location>
</feature>
<comment type="subcellular location">
    <subcellularLocation>
        <location evidence="1">Nucleus</location>
    </subcellularLocation>
</comment>
<dbReference type="AlphaFoldDB" id="A0A200R298"/>